<name>A0A163L1C1_9BACL</name>
<keyword evidence="7 10" id="KW-0472">Membrane</keyword>
<sequence length="369" mass="40042">MRVVLTGGGTGGHIYPAVAIARQCEKEDPKTEFLYIGGQRGLESKLVPQEKLPFESIDITGFRRKLSFDNVKTIMRFFKGVKRSKALLREFKPDVVIGTGGYVCGPVVYAAAKLGIPTMIHEQNAIPGLTNQFLSRYADTVAVSFEGSVSSFPKAKRTVYTGNPRATTVLTANRERGFATLGIPMEAQVVLIVGGSRGAKAINNAMMGMAPFLHKLPGVHFVFVTGDTYFENTRESILAQLGTMANHLHIMPYIHNMPEVLAATSLIVNRAGASFLAEITSLGIPSVLIPSPNVTNNHQEANARQLEEAGASSMILEKDLTAETLFGKLEEIMTSRSTRETMSAASKKLGKPDSAAVMVEEIRRLTGKR</sequence>
<dbReference type="AlphaFoldDB" id="A0A163L1C1"/>
<dbReference type="CDD" id="cd03785">
    <property type="entry name" value="GT28_MurG"/>
    <property type="match status" value="1"/>
</dbReference>
<dbReference type="Proteomes" id="UP000076796">
    <property type="component" value="Unassembled WGS sequence"/>
</dbReference>
<comment type="caution">
    <text evidence="10">Lacks conserved residue(s) required for the propagation of feature annotation.</text>
</comment>
<keyword evidence="6 10" id="KW-0573">Peptidoglycan synthesis</keyword>
<dbReference type="UniPathway" id="UPA00219"/>
<comment type="pathway">
    <text evidence="10">Cell wall biogenesis; peptidoglycan biosynthesis.</text>
</comment>
<dbReference type="PANTHER" id="PTHR21015">
    <property type="entry name" value="UDP-N-ACETYLGLUCOSAMINE--N-ACETYLMURAMYL-(PENTAPEPTIDE) PYROPHOSPHORYL-UNDECAPRENOL N-ACETYLGLUCOSAMINE TRANSFERASE 1"/>
    <property type="match status" value="1"/>
</dbReference>
<dbReference type="InterPro" id="IPR004276">
    <property type="entry name" value="GlycoTrans_28_N"/>
</dbReference>
<dbReference type="PANTHER" id="PTHR21015:SF22">
    <property type="entry name" value="GLYCOSYLTRANSFERASE"/>
    <property type="match status" value="1"/>
</dbReference>
<dbReference type="GO" id="GO:0051301">
    <property type="term" value="P:cell division"/>
    <property type="evidence" value="ECO:0007669"/>
    <property type="project" value="UniProtKB-KW"/>
</dbReference>
<keyword evidence="8 10" id="KW-0131">Cell cycle</keyword>
<feature type="binding site" evidence="10">
    <location>
        <position position="124"/>
    </location>
    <ligand>
        <name>UDP-N-acetyl-alpha-D-glucosamine</name>
        <dbReference type="ChEBI" id="CHEBI:57705"/>
    </ligand>
</feature>
<dbReference type="GO" id="GO:0008360">
    <property type="term" value="P:regulation of cell shape"/>
    <property type="evidence" value="ECO:0007669"/>
    <property type="project" value="UniProtKB-KW"/>
</dbReference>
<evidence type="ECO:0000256" key="4">
    <source>
        <dbReference type="ARBA" id="ARBA00022679"/>
    </source>
</evidence>
<evidence type="ECO:0000313" key="14">
    <source>
        <dbReference type="Proteomes" id="UP000076796"/>
    </source>
</evidence>
<reference evidence="13" key="1">
    <citation type="journal article" date="2016" name="Genome Announc.">
        <title>Draft genomes of two strains of Paenibacillus glucanolyticus with capability to degrade lignocellulose.</title>
        <authorList>
            <person name="Mathews S.L."/>
            <person name="Pawlak J."/>
            <person name="Grunden A.M."/>
        </authorList>
    </citation>
    <scope>NUCLEOTIDE SEQUENCE [LARGE SCALE GENOMIC DNA]</scope>
    <source>
        <strain evidence="13">SLM1</strain>
    </source>
</reference>
<evidence type="ECO:0000256" key="7">
    <source>
        <dbReference type="ARBA" id="ARBA00023136"/>
    </source>
</evidence>
<dbReference type="OrthoDB" id="9808936at2"/>
<dbReference type="Pfam" id="PF04101">
    <property type="entry name" value="Glyco_tran_28_C"/>
    <property type="match status" value="1"/>
</dbReference>
<evidence type="ECO:0000256" key="9">
    <source>
        <dbReference type="ARBA" id="ARBA00023316"/>
    </source>
</evidence>
<dbReference type="InterPro" id="IPR007235">
    <property type="entry name" value="Glyco_trans_28_C"/>
</dbReference>
<comment type="caution">
    <text evidence="13">The sequence shown here is derived from an EMBL/GenBank/DDBJ whole genome shotgun (WGS) entry which is preliminary data.</text>
</comment>
<comment type="function">
    <text evidence="10">Cell wall formation. Catalyzes the transfer of a GlcNAc subunit on undecaprenyl-pyrophosphoryl-MurNAc-pentapeptide (lipid intermediate I) to form undecaprenyl-pyrophosphoryl-MurNAc-(pentapeptide)GlcNAc (lipid intermediate II).</text>
</comment>
<feature type="binding site" evidence="10">
    <location>
        <position position="254"/>
    </location>
    <ligand>
        <name>UDP-N-acetyl-alpha-D-glucosamine</name>
        <dbReference type="ChEBI" id="CHEBI:57705"/>
    </ligand>
</feature>
<evidence type="ECO:0000259" key="12">
    <source>
        <dbReference type="Pfam" id="PF04101"/>
    </source>
</evidence>
<dbReference type="GO" id="GO:0050511">
    <property type="term" value="F:undecaprenyldiphospho-muramoylpentapeptide beta-N-acetylglucosaminyltransferase activity"/>
    <property type="evidence" value="ECO:0007669"/>
    <property type="project" value="UniProtKB-UniRule"/>
</dbReference>
<evidence type="ECO:0000256" key="3">
    <source>
        <dbReference type="ARBA" id="ARBA00022676"/>
    </source>
</evidence>
<dbReference type="GO" id="GO:0005975">
    <property type="term" value="P:carbohydrate metabolic process"/>
    <property type="evidence" value="ECO:0007669"/>
    <property type="project" value="InterPro"/>
</dbReference>
<dbReference type="GO" id="GO:0009252">
    <property type="term" value="P:peptidoglycan biosynthetic process"/>
    <property type="evidence" value="ECO:0007669"/>
    <property type="project" value="UniProtKB-UniRule"/>
</dbReference>
<evidence type="ECO:0000259" key="11">
    <source>
        <dbReference type="Pfam" id="PF03033"/>
    </source>
</evidence>
<evidence type="ECO:0000256" key="2">
    <source>
        <dbReference type="ARBA" id="ARBA00022618"/>
    </source>
</evidence>
<evidence type="ECO:0000256" key="1">
    <source>
        <dbReference type="ARBA" id="ARBA00022475"/>
    </source>
</evidence>
<evidence type="ECO:0000256" key="6">
    <source>
        <dbReference type="ARBA" id="ARBA00022984"/>
    </source>
</evidence>
<keyword evidence="1 10" id="KW-1003">Cell membrane</keyword>
<comment type="subcellular location">
    <subcellularLocation>
        <location evidence="10">Cell membrane</location>
        <topology evidence="10">Peripheral membrane protein</topology>
        <orientation evidence="10">Cytoplasmic side</orientation>
    </subcellularLocation>
</comment>
<dbReference type="GO" id="GO:0051991">
    <property type="term" value="F:UDP-N-acetyl-D-glucosamine:N-acetylmuramoyl-L-alanyl-D-glutamyl-meso-2,6-diaminopimelyl-D-alanyl-D-alanine-diphosphoundecaprenol 4-beta-N-acetylglucosaminlytransferase activity"/>
    <property type="evidence" value="ECO:0007669"/>
    <property type="project" value="RHEA"/>
</dbReference>
<dbReference type="NCBIfam" id="TIGR01133">
    <property type="entry name" value="murG"/>
    <property type="match status" value="1"/>
</dbReference>
<feature type="domain" description="Glycosyl transferase family 28 C-terminal" evidence="12">
    <location>
        <begin position="189"/>
        <end position="355"/>
    </location>
</feature>
<evidence type="ECO:0000256" key="5">
    <source>
        <dbReference type="ARBA" id="ARBA00022960"/>
    </source>
</evidence>
<comment type="similarity">
    <text evidence="10">Belongs to the glycosyltransferase 28 family. MurG subfamily.</text>
</comment>
<dbReference type="RefSeq" id="WP_063478973.1">
    <property type="nucleotide sequence ID" value="NZ_CP147845.1"/>
</dbReference>
<feature type="binding site" evidence="10">
    <location>
        <position position="299"/>
    </location>
    <ligand>
        <name>UDP-N-acetyl-alpha-D-glucosamine</name>
        <dbReference type="ChEBI" id="CHEBI:57705"/>
    </ligand>
</feature>
<keyword evidence="2 10" id="KW-0132">Cell division</keyword>
<dbReference type="Pfam" id="PF03033">
    <property type="entry name" value="Glyco_transf_28"/>
    <property type="match status" value="1"/>
</dbReference>
<feature type="domain" description="Glycosyltransferase family 28 N-terminal" evidence="11">
    <location>
        <begin position="3"/>
        <end position="142"/>
    </location>
</feature>
<evidence type="ECO:0000313" key="13">
    <source>
        <dbReference type="EMBL" id="KZS47724.1"/>
    </source>
</evidence>
<dbReference type="Gene3D" id="3.40.50.2000">
    <property type="entry name" value="Glycogen Phosphorylase B"/>
    <property type="match status" value="2"/>
</dbReference>
<dbReference type="EC" id="2.4.1.227" evidence="10"/>
<evidence type="ECO:0000256" key="10">
    <source>
        <dbReference type="HAMAP-Rule" id="MF_00033"/>
    </source>
</evidence>
<accession>A0A163L1C1</accession>
<organism evidence="13 14">
    <name type="scientific">Paenibacillus glucanolyticus</name>
    <dbReference type="NCBI Taxonomy" id="59843"/>
    <lineage>
        <taxon>Bacteria</taxon>
        <taxon>Bacillati</taxon>
        <taxon>Bacillota</taxon>
        <taxon>Bacilli</taxon>
        <taxon>Bacillales</taxon>
        <taxon>Paenibacillaceae</taxon>
        <taxon>Paenibacillus</taxon>
    </lineage>
</organism>
<feature type="binding site" evidence="10">
    <location>
        <begin position="10"/>
        <end position="12"/>
    </location>
    <ligand>
        <name>UDP-N-acetyl-alpha-D-glucosamine</name>
        <dbReference type="ChEBI" id="CHEBI:57705"/>
    </ligand>
</feature>
<dbReference type="STRING" id="59843.A3958_17655"/>
<dbReference type="EMBL" id="LWMH01000001">
    <property type="protein sequence ID" value="KZS47724.1"/>
    <property type="molecule type" value="Genomic_DNA"/>
</dbReference>
<dbReference type="GO" id="GO:0071555">
    <property type="term" value="P:cell wall organization"/>
    <property type="evidence" value="ECO:0007669"/>
    <property type="project" value="UniProtKB-KW"/>
</dbReference>
<keyword evidence="3 10" id="KW-0328">Glycosyltransferase</keyword>
<dbReference type="HAMAP" id="MF_00033">
    <property type="entry name" value="MurG"/>
    <property type="match status" value="1"/>
</dbReference>
<evidence type="ECO:0000256" key="8">
    <source>
        <dbReference type="ARBA" id="ARBA00023306"/>
    </source>
</evidence>
<comment type="catalytic activity">
    <reaction evidence="10">
        <text>di-trans,octa-cis-undecaprenyl diphospho-N-acetyl-alpha-D-muramoyl-L-alanyl-D-glutamyl-meso-2,6-diaminopimeloyl-D-alanyl-D-alanine + UDP-N-acetyl-alpha-D-glucosamine = di-trans,octa-cis-undecaprenyl diphospho-[N-acetyl-alpha-D-glucosaminyl-(1-&gt;4)]-N-acetyl-alpha-D-muramoyl-L-alanyl-D-glutamyl-meso-2,6-diaminopimeloyl-D-alanyl-D-alanine + UDP + H(+)</text>
        <dbReference type="Rhea" id="RHEA:31227"/>
        <dbReference type="ChEBI" id="CHEBI:15378"/>
        <dbReference type="ChEBI" id="CHEBI:57705"/>
        <dbReference type="ChEBI" id="CHEBI:58223"/>
        <dbReference type="ChEBI" id="CHEBI:61387"/>
        <dbReference type="ChEBI" id="CHEBI:61388"/>
        <dbReference type="EC" id="2.4.1.227"/>
    </reaction>
</comment>
<gene>
    <name evidence="10" type="primary">murG</name>
    <name evidence="13" type="ORF">AWU65_18230</name>
</gene>
<keyword evidence="4 10" id="KW-0808">Transferase</keyword>
<keyword evidence="5 10" id="KW-0133">Cell shape</keyword>
<keyword evidence="9 10" id="KW-0961">Cell wall biogenesis/degradation</keyword>
<keyword evidence="14" id="KW-1185">Reference proteome</keyword>
<dbReference type="SUPFAM" id="SSF53756">
    <property type="entry name" value="UDP-Glycosyltransferase/glycogen phosphorylase"/>
    <property type="match status" value="1"/>
</dbReference>
<dbReference type="InterPro" id="IPR006009">
    <property type="entry name" value="GlcNAc_MurG"/>
</dbReference>
<dbReference type="GeneID" id="97556824"/>
<proteinExistence type="inferred from homology"/>
<feature type="binding site" evidence="10">
    <location>
        <position position="196"/>
    </location>
    <ligand>
        <name>UDP-N-acetyl-alpha-D-glucosamine</name>
        <dbReference type="ChEBI" id="CHEBI:57705"/>
    </ligand>
</feature>
<dbReference type="GO" id="GO:0005886">
    <property type="term" value="C:plasma membrane"/>
    <property type="evidence" value="ECO:0007669"/>
    <property type="project" value="UniProtKB-SubCell"/>
</dbReference>
<protein>
    <recommendedName>
        <fullName evidence="10">UDP-N-acetylglucosamine--N-acetylmuramyl-(pentapeptide) pyrophosphoryl-undecaprenol N-acetylglucosamine transferase</fullName>
        <ecNumber evidence="10">2.4.1.227</ecNumber>
    </recommendedName>
    <alternativeName>
        <fullName evidence="10">Undecaprenyl-PP-MurNAc-pentapeptide-UDPGlcNAc GlcNAc transferase</fullName>
    </alternativeName>
</protein>